<feature type="region of interest" description="Disordered" evidence="1">
    <location>
        <begin position="89"/>
        <end position="111"/>
    </location>
</feature>
<dbReference type="Gene3D" id="3.40.960.10">
    <property type="entry name" value="VSR Endonuclease"/>
    <property type="match status" value="1"/>
</dbReference>
<dbReference type="EMBL" id="BARV01014812">
    <property type="protein sequence ID" value="GAI23509.1"/>
    <property type="molecule type" value="Genomic_DNA"/>
</dbReference>
<evidence type="ECO:0000259" key="2">
    <source>
        <dbReference type="Pfam" id="PF07460"/>
    </source>
</evidence>
<protein>
    <recommendedName>
        <fullName evidence="2">Nuclease associated modular domain-containing protein</fullName>
    </recommendedName>
</protein>
<name>X1NXX9_9ZZZZ</name>
<dbReference type="Pfam" id="PF07460">
    <property type="entry name" value="NUMOD3"/>
    <property type="match status" value="1"/>
</dbReference>
<sequence length="191" mass="22349">MKMVFRKGNIPWNVGLTKETDKRVKKFAKTLSKNRKGENNPMWGRQHTKEAKEISRLTHLGKPKSEKHKRKLSKFRENKTYEEIYGSKEKADDVKRKIGRSSRDISGDKNPTKIPGVLEKIKLARANQIFPFKDSSQEVKIQNFLKTLGIEFFTHQYMKQIEHSYQCDILIPSMNLIIECDGDFIHCNPIR</sequence>
<feature type="region of interest" description="Disordered" evidence="1">
    <location>
        <begin position="30"/>
        <end position="72"/>
    </location>
</feature>
<proteinExistence type="predicted"/>
<feature type="compositionally biased region" description="Basic residues" evidence="1">
    <location>
        <begin position="59"/>
        <end position="72"/>
    </location>
</feature>
<organism evidence="3">
    <name type="scientific">marine sediment metagenome</name>
    <dbReference type="NCBI Taxonomy" id="412755"/>
    <lineage>
        <taxon>unclassified sequences</taxon>
        <taxon>metagenomes</taxon>
        <taxon>ecological metagenomes</taxon>
    </lineage>
</organism>
<dbReference type="InterPro" id="IPR003611">
    <property type="entry name" value="NUMOD3"/>
</dbReference>
<dbReference type="GO" id="GO:0003677">
    <property type="term" value="F:DNA binding"/>
    <property type="evidence" value="ECO:0007669"/>
    <property type="project" value="InterPro"/>
</dbReference>
<dbReference type="SUPFAM" id="SSF64496">
    <property type="entry name" value="DNA-binding domain of intron-encoded endonucleases"/>
    <property type="match status" value="1"/>
</dbReference>
<feature type="domain" description="Nuclease associated modular" evidence="2">
    <location>
        <begin position="31"/>
        <end position="52"/>
    </location>
</feature>
<accession>X1NXX9</accession>
<reference evidence="3" key="1">
    <citation type="journal article" date="2014" name="Front. Microbiol.">
        <title>High frequency of phylogenetically diverse reductive dehalogenase-homologous genes in deep subseafloor sedimentary metagenomes.</title>
        <authorList>
            <person name="Kawai M."/>
            <person name="Futagami T."/>
            <person name="Toyoda A."/>
            <person name="Takaki Y."/>
            <person name="Nishi S."/>
            <person name="Hori S."/>
            <person name="Arai W."/>
            <person name="Tsubouchi T."/>
            <person name="Morono Y."/>
            <person name="Uchiyama I."/>
            <person name="Ito T."/>
            <person name="Fujiyama A."/>
            <person name="Inagaki F."/>
            <person name="Takami H."/>
        </authorList>
    </citation>
    <scope>NUCLEOTIDE SEQUENCE</scope>
    <source>
        <strain evidence="3">Expedition CK06-06</strain>
    </source>
</reference>
<feature type="compositionally biased region" description="Basic and acidic residues" evidence="1">
    <location>
        <begin position="47"/>
        <end position="56"/>
    </location>
</feature>
<comment type="caution">
    <text evidence="3">The sequence shown here is derived from an EMBL/GenBank/DDBJ whole genome shotgun (WGS) entry which is preliminary data.</text>
</comment>
<gene>
    <name evidence="3" type="ORF">S06H3_25707</name>
</gene>
<feature type="non-terminal residue" evidence="3">
    <location>
        <position position="191"/>
    </location>
</feature>
<evidence type="ECO:0000256" key="1">
    <source>
        <dbReference type="SAM" id="MobiDB-lite"/>
    </source>
</evidence>
<dbReference type="AlphaFoldDB" id="X1NXX9"/>
<evidence type="ECO:0000313" key="3">
    <source>
        <dbReference type="EMBL" id="GAI23509.1"/>
    </source>
</evidence>